<reference evidence="1" key="1">
    <citation type="submission" date="2023-11" db="EMBL/GenBank/DDBJ databases">
        <title>Gracilibacillus pellucida a moderately halophilic bacterium isolated from saline soil in Xinjiang province.</title>
        <authorList>
            <person name="Zhang Z."/>
            <person name="Tan F."/>
            <person name="Wang Y."/>
            <person name="Xia M."/>
        </authorList>
    </citation>
    <scope>NUCLEOTIDE SEQUENCE</scope>
    <source>
        <strain evidence="1">S3-1-1</strain>
    </source>
</reference>
<dbReference type="Proteomes" id="UP001277972">
    <property type="component" value="Unassembled WGS sequence"/>
</dbReference>
<protein>
    <submittedName>
        <fullName evidence="1">Mannosylglycerate hydrolase</fullName>
        <ecNumber evidence="1">3.2.1.170</ecNumber>
    </submittedName>
</protein>
<dbReference type="EMBL" id="JAWZSR010000001">
    <property type="protein sequence ID" value="MDX8044365.1"/>
    <property type="molecule type" value="Genomic_DNA"/>
</dbReference>
<dbReference type="EC" id="3.2.1.170" evidence="1"/>
<organism evidence="1 2">
    <name type="scientific">Gracilibacillus pellucidus</name>
    <dbReference type="NCBI Taxonomy" id="3095368"/>
    <lineage>
        <taxon>Bacteria</taxon>
        <taxon>Bacillati</taxon>
        <taxon>Bacillota</taxon>
        <taxon>Bacilli</taxon>
        <taxon>Bacillales</taxon>
        <taxon>Bacillaceae</taxon>
        <taxon>Gracilibacillus</taxon>
    </lineage>
</organism>
<proteinExistence type="predicted"/>
<evidence type="ECO:0000313" key="2">
    <source>
        <dbReference type="Proteomes" id="UP001277972"/>
    </source>
</evidence>
<gene>
    <name evidence="1" type="primary">mngB</name>
    <name evidence="1" type="ORF">SH601_00060</name>
</gene>
<comment type="caution">
    <text evidence="1">The sequence shown here is derived from an EMBL/GenBank/DDBJ whole genome shotgun (WGS) entry which is preliminary data.</text>
</comment>
<sequence length="877" mass="101198">MKKKTVHIIPHTHWDREWYFTSSRSTIYLIKHFKEVIETLENKPEFTFYLMDAQTSLIEDFLKYCPEYKERLQALVQAKRLMTGPWYTQTDQLVISQESVTRNLLYGTRYAKELGHSMEIGYVPDAFGQGGNMPQIYKNFGISRFLFWRGVADNRLKQTEFIWEGDDGTQMVAEQMPFGYYYGGNIPEKEEEVKPYLDESIGALEKKASTENIYFPNGFDQAPIRKNLPELVELFNKVDSDRKYQIASPETFFDAVEEEAKDLPVIKGELTEGKHSRLHKSIFSTRADLKQQNNEIENYLANVLEPILTISHSLGNDYPHNQLEEIWKLMFENAAHDSIGGCNSDTTNRDVAFRYKLAKDKATNLLDLHMRLIAERIPYKHDLNFTLFNPLPYKRSGVVKANIYLPDGTFKMKDEHGGEVPFTILNKKDLTEYVLNQTIQLDPSKEIYIPEKVYYAEVLIQVTNTNGLGYNSFYLEFDDGEIDIPTHIEQHMIENEYYQITMAHNNTLTITEKQTGKTYENQMIFVENGDDGDSYNYSPPRKDMIIDSTTSELIDIQASKSELNQQLDMTLKMLVPYDLEQRAEGIADREFVVKATVVLLNEEEIIHFEVKIDNQVHSHRLCVQFDSGIVSKFSTADQLFGNVTRPVYLPEMEVWEEEKWHEAPISIEAMQSFVTLHDDKSTVGLLTEGVREYEIVGEQYDTIQLTIFRTFSHMGKENLLYRPGRASGESIVETPDAQLIGEISATFAMLYKQASFDQANIAKLAKEYLSPIQCYQFSDFLNGRLIYAYRDEGKTNSLSYSLATFENMDAVFSAIKKAEDTNQYILRLFNPYLNRQATIDEKIVNNGSFVLLDEVTEDQATETLAHNQFKTISINLL</sequence>
<accession>A0ACC6M095</accession>
<name>A0ACC6M095_9BACI</name>
<keyword evidence="1" id="KW-0378">Hydrolase</keyword>
<evidence type="ECO:0000313" key="1">
    <source>
        <dbReference type="EMBL" id="MDX8044365.1"/>
    </source>
</evidence>
<keyword evidence="1" id="KW-0326">Glycosidase</keyword>
<keyword evidence="2" id="KW-1185">Reference proteome</keyword>